<dbReference type="Pfam" id="PF00877">
    <property type="entry name" value="NLPC_P60"/>
    <property type="match status" value="1"/>
</dbReference>
<dbReference type="AlphaFoldDB" id="A0A285JZ26"/>
<evidence type="ECO:0000256" key="5">
    <source>
        <dbReference type="SAM" id="SignalP"/>
    </source>
</evidence>
<dbReference type="EMBL" id="OBDY01000026">
    <property type="protein sequence ID" value="SNY64331.1"/>
    <property type="molecule type" value="Genomic_DNA"/>
</dbReference>
<name>A0A285JZ26_9ACTN</name>
<dbReference type="GO" id="GO:0006508">
    <property type="term" value="P:proteolysis"/>
    <property type="evidence" value="ECO:0007669"/>
    <property type="project" value="UniProtKB-KW"/>
</dbReference>
<dbReference type="GO" id="GO:0008234">
    <property type="term" value="F:cysteine-type peptidase activity"/>
    <property type="evidence" value="ECO:0007669"/>
    <property type="project" value="UniProtKB-KW"/>
</dbReference>
<dbReference type="PANTHER" id="PTHR47359">
    <property type="entry name" value="PEPTIDOGLYCAN DL-ENDOPEPTIDASE CWLO"/>
    <property type="match status" value="1"/>
</dbReference>
<keyword evidence="5" id="KW-0732">Signal</keyword>
<feature type="domain" description="NlpC/P60" evidence="6">
    <location>
        <begin position="154"/>
        <end position="271"/>
    </location>
</feature>
<sequence>MHENSSGRRLVTAGAGTIALSLSLFAGQLVATSGAAASTSIPAASVAAAAKKQVSIRTTYTPRTLKIGGSVKITVTYRNPANGAAVTSGTVRLQALRNGKWSTWAARNLNKKGTATFTAKPRVTGYFRTVYTGNAVFAGRVGGATRITVVAPSSSRAAKVLAEARKHVGKLYLYGAAGPNRFDCSGYTMYVYRKSIGVKLPHKADSQQRYGRAVSKGAKKPGDLLITRSGGYGYHAAIYAGNGYMYDSPHSGARISKRKIFSQNYVVRRLA</sequence>
<evidence type="ECO:0000313" key="8">
    <source>
        <dbReference type="Proteomes" id="UP000219612"/>
    </source>
</evidence>
<feature type="chain" id="PRO_5038850915" evidence="5">
    <location>
        <begin position="27"/>
        <end position="271"/>
    </location>
</feature>
<gene>
    <name evidence="7" type="ORF">SAMN05421748_126107</name>
</gene>
<organism evidence="7 8">
    <name type="scientific">Paractinoplanes atraurantiacus</name>
    <dbReference type="NCBI Taxonomy" id="1036182"/>
    <lineage>
        <taxon>Bacteria</taxon>
        <taxon>Bacillati</taxon>
        <taxon>Actinomycetota</taxon>
        <taxon>Actinomycetes</taxon>
        <taxon>Micromonosporales</taxon>
        <taxon>Micromonosporaceae</taxon>
        <taxon>Paractinoplanes</taxon>
    </lineage>
</organism>
<evidence type="ECO:0000256" key="1">
    <source>
        <dbReference type="ARBA" id="ARBA00007074"/>
    </source>
</evidence>
<keyword evidence="4" id="KW-0788">Thiol protease</keyword>
<dbReference type="RefSeq" id="WP_097327080.1">
    <property type="nucleotide sequence ID" value="NZ_OBDY01000026.1"/>
</dbReference>
<dbReference type="PANTHER" id="PTHR47359:SF3">
    <property type="entry name" value="NLP_P60 DOMAIN-CONTAINING PROTEIN-RELATED"/>
    <property type="match status" value="1"/>
</dbReference>
<feature type="signal peptide" evidence="5">
    <location>
        <begin position="1"/>
        <end position="26"/>
    </location>
</feature>
<dbReference type="OrthoDB" id="5177647at2"/>
<evidence type="ECO:0000313" key="7">
    <source>
        <dbReference type="EMBL" id="SNY64331.1"/>
    </source>
</evidence>
<reference evidence="7 8" key="1">
    <citation type="submission" date="2017-09" db="EMBL/GenBank/DDBJ databases">
        <authorList>
            <person name="Ehlers B."/>
            <person name="Leendertz F.H."/>
        </authorList>
    </citation>
    <scope>NUCLEOTIDE SEQUENCE [LARGE SCALE GENOMIC DNA]</scope>
    <source>
        <strain evidence="7 8">CGMCC 4.6857</strain>
    </source>
</reference>
<protein>
    <submittedName>
        <fullName evidence="7">Cell wall-associated hydrolase, NlpC family</fullName>
    </submittedName>
</protein>
<dbReference type="InterPro" id="IPR038765">
    <property type="entry name" value="Papain-like_cys_pep_sf"/>
</dbReference>
<evidence type="ECO:0000259" key="6">
    <source>
        <dbReference type="PROSITE" id="PS51935"/>
    </source>
</evidence>
<dbReference type="InterPro" id="IPR000064">
    <property type="entry name" value="NLP_P60_dom"/>
</dbReference>
<dbReference type="InterPro" id="IPR051794">
    <property type="entry name" value="PG_Endopeptidase_C40"/>
</dbReference>
<proteinExistence type="inferred from homology"/>
<dbReference type="PROSITE" id="PS51935">
    <property type="entry name" value="NLPC_P60"/>
    <property type="match status" value="1"/>
</dbReference>
<evidence type="ECO:0000256" key="4">
    <source>
        <dbReference type="ARBA" id="ARBA00022807"/>
    </source>
</evidence>
<accession>A0A285JZ26</accession>
<evidence type="ECO:0000256" key="2">
    <source>
        <dbReference type="ARBA" id="ARBA00022670"/>
    </source>
</evidence>
<keyword evidence="3 7" id="KW-0378">Hydrolase</keyword>
<dbReference type="Proteomes" id="UP000219612">
    <property type="component" value="Unassembled WGS sequence"/>
</dbReference>
<evidence type="ECO:0000256" key="3">
    <source>
        <dbReference type="ARBA" id="ARBA00022801"/>
    </source>
</evidence>
<keyword evidence="8" id="KW-1185">Reference proteome</keyword>
<dbReference type="SUPFAM" id="SSF54001">
    <property type="entry name" value="Cysteine proteinases"/>
    <property type="match status" value="1"/>
</dbReference>
<keyword evidence="2" id="KW-0645">Protease</keyword>
<comment type="similarity">
    <text evidence="1">Belongs to the peptidase C40 family.</text>
</comment>
<dbReference type="Gene3D" id="3.90.1720.10">
    <property type="entry name" value="endopeptidase domain like (from Nostoc punctiforme)"/>
    <property type="match status" value="1"/>
</dbReference>